<reference evidence="1" key="2">
    <citation type="submission" date="2022-01" db="EMBL/GenBank/DDBJ databases">
        <authorList>
            <person name="Yamashiro T."/>
            <person name="Shiraishi A."/>
            <person name="Satake H."/>
            <person name="Nakayama K."/>
        </authorList>
    </citation>
    <scope>NUCLEOTIDE SEQUENCE</scope>
</reference>
<evidence type="ECO:0008006" key="3">
    <source>
        <dbReference type="Google" id="ProtNLM"/>
    </source>
</evidence>
<reference evidence="1" key="1">
    <citation type="journal article" date="2022" name="Int. J. Mol. Sci.">
        <title>Draft Genome of Tanacetum Coccineum: Genomic Comparison of Closely Related Tanacetum-Family Plants.</title>
        <authorList>
            <person name="Yamashiro T."/>
            <person name="Shiraishi A."/>
            <person name="Nakayama K."/>
            <person name="Satake H."/>
        </authorList>
    </citation>
    <scope>NUCLEOTIDE SEQUENCE</scope>
</reference>
<comment type="caution">
    <text evidence="1">The sequence shown here is derived from an EMBL/GenBank/DDBJ whole genome shotgun (WGS) entry which is preliminary data.</text>
</comment>
<accession>A0ABQ5H391</accession>
<proteinExistence type="predicted"/>
<evidence type="ECO:0000313" key="1">
    <source>
        <dbReference type="EMBL" id="GJT82311.1"/>
    </source>
</evidence>
<dbReference type="EMBL" id="BQNB010019156">
    <property type="protein sequence ID" value="GJT82311.1"/>
    <property type="molecule type" value="Genomic_DNA"/>
</dbReference>
<name>A0ABQ5H391_9ASTR</name>
<evidence type="ECO:0000313" key="2">
    <source>
        <dbReference type="Proteomes" id="UP001151760"/>
    </source>
</evidence>
<organism evidence="1 2">
    <name type="scientific">Tanacetum coccineum</name>
    <dbReference type="NCBI Taxonomy" id="301880"/>
    <lineage>
        <taxon>Eukaryota</taxon>
        <taxon>Viridiplantae</taxon>
        <taxon>Streptophyta</taxon>
        <taxon>Embryophyta</taxon>
        <taxon>Tracheophyta</taxon>
        <taxon>Spermatophyta</taxon>
        <taxon>Magnoliopsida</taxon>
        <taxon>eudicotyledons</taxon>
        <taxon>Gunneridae</taxon>
        <taxon>Pentapetalae</taxon>
        <taxon>asterids</taxon>
        <taxon>campanulids</taxon>
        <taxon>Asterales</taxon>
        <taxon>Asteraceae</taxon>
        <taxon>Asteroideae</taxon>
        <taxon>Anthemideae</taxon>
        <taxon>Anthemidinae</taxon>
        <taxon>Tanacetum</taxon>
    </lineage>
</organism>
<sequence length="163" mass="18885">MEMVFSISECVEGKKVKFAAATLQELRKLMTTEFCPRDEIQRMEQELWGLKDAQVRLHELVYFRLCMLPWNNENIDQCKIAIGKANMVTDALSRKERVKPRRVRAMAMTIQYGVRGMLLAAQSETFKQENVPLVGSEMDEAHASRYLVHLGADKKYYNLGDMY</sequence>
<protein>
    <recommendedName>
        <fullName evidence="3">Reverse transcriptase domain-containing protein</fullName>
    </recommendedName>
</protein>
<gene>
    <name evidence="1" type="ORF">Tco_1056653</name>
</gene>
<keyword evidence="2" id="KW-1185">Reference proteome</keyword>
<dbReference type="Proteomes" id="UP001151760">
    <property type="component" value="Unassembled WGS sequence"/>
</dbReference>